<reference evidence="2 3" key="1">
    <citation type="submission" date="2016-10" db="EMBL/GenBank/DDBJ databases">
        <authorList>
            <person name="de Groot N.N."/>
        </authorList>
    </citation>
    <scope>NUCLEOTIDE SEQUENCE [LARGE SCALE GENOMIC DNA]</scope>
    <source>
        <strain evidence="2 3">ATCC 700224</strain>
    </source>
</reference>
<evidence type="ECO:0000313" key="2">
    <source>
        <dbReference type="EMBL" id="SDD76515.1"/>
    </source>
</evidence>
<evidence type="ECO:0000256" key="1">
    <source>
        <dbReference type="ARBA" id="ARBA00022729"/>
    </source>
</evidence>
<dbReference type="Gene3D" id="3.40.190.10">
    <property type="entry name" value="Periplasmic binding protein-like II"/>
    <property type="match status" value="2"/>
</dbReference>
<protein>
    <submittedName>
        <fullName evidence="2">Spermidine/putrescine-binding protein</fullName>
    </submittedName>
</protein>
<evidence type="ECO:0000313" key="3">
    <source>
        <dbReference type="Proteomes" id="UP000199412"/>
    </source>
</evidence>
<name>A0A1G6XGR0_9PROT</name>
<dbReference type="PANTHER" id="PTHR30222">
    <property type="entry name" value="SPERMIDINE/PUTRESCINE-BINDING PERIPLASMIC PROTEIN"/>
    <property type="match status" value="1"/>
</dbReference>
<dbReference type="AlphaFoldDB" id="A0A1G6XGR0"/>
<sequence>MSRSAAPFPLSRRGFLSGVSVTAAGAVLPRSSAARTASGPVRVLAQDGQWPPALREHLARDHGLVLDVTVAATPDEVMDRVRRSTLDGAPASDRRHAPFDVVCLDLETVGDWTAGGLLSPLPADMPVAWKGVLAAHGALDARGRARFLPLSLGLDVLFEMGPDMPEPIAGPGGQSGGPPSWSVLLDPALKSRVTLDPDGAVWLALRLTDPDGRGLEAARRDKEAAQDLFRAVDGTLAPWRRQADSLWTDTATFFDGLAKARREGAGRAGLAWDVLIRHLARAWTETDPIHAVVPAEGSRAWLDGLGIPVNAPASETARRLLSVLAAPDMQATRSSITGALPAVPAAWPLLDASDARWTKQVLSDGGGLTRLWFPPPLTGPALEAFGDSRDRFEFA</sequence>
<keyword evidence="1" id="KW-0732">Signal</keyword>
<dbReference type="Proteomes" id="UP000199412">
    <property type="component" value="Unassembled WGS sequence"/>
</dbReference>
<gene>
    <name evidence="2" type="ORF">SAMN05421720_101473</name>
</gene>
<dbReference type="InterPro" id="IPR006059">
    <property type="entry name" value="SBP"/>
</dbReference>
<dbReference type="PANTHER" id="PTHR30222:SF17">
    <property type="entry name" value="SPERMIDINE_PUTRESCINE-BINDING PERIPLASMIC PROTEIN"/>
    <property type="match status" value="1"/>
</dbReference>
<dbReference type="SUPFAM" id="SSF53850">
    <property type="entry name" value="Periplasmic binding protein-like II"/>
    <property type="match status" value="1"/>
</dbReference>
<proteinExistence type="predicted"/>
<dbReference type="EMBL" id="FNAP01000001">
    <property type="protein sequence ID" value="SDD76515.1"/>
    <property type="molecule type" value="Genomic_DNA"/>
</dbReference>
<organism evidence="2 3">
    <name type="scientific">Rhodospira trueperi</name>
    <dbReference type="NCBI Taxonomy" id="69960"/>
    <lineage>
        <taxon>Bacteria</taxon>
        <taxon>Pseudomonadati</taxon>
        <taxon>Pseudomonadota</taxon>
        <taxon>Alphaproteobacteria</taxon>
        <taxon>Rhodospirillales</taxon>
        <taxon>Rhodospirillaceae</taxon>
        <taxon>Rhodospira</taxon>
    </lineage>
</organism>
<dbReference type="STRING" id="69960.SAMN05421720_101473"/>
<dbReference type="InterPro" id="IPR006311">
    <property type="entry name" value="TAT_signal"/>
</dbReference>
<dbReference type="PROSITE" id="PS51318">
    <property type="entry name" value="TAT"/>
    <property type="match status" value="1"/>
</dbReference>
<accession>A0A1G6XGR0</accession>
<dbReference type="Pfam" id="PF13416">
    <property type="entry name" value="SBP_bac_8"/>
    <property type="match status" value="1"/>
</dbReference>
<keyword evidence="3" id="KW-1185">Reference proteome</keyword>